<name>K0KBM9_WICCF</name>
<protein>
    <submittedName>
        <fullName evidence="2">Uncharacterized protein</fullName>
    </submittedName>
</protein>
<dbReference type="AlphaFoldDB" id="K0KBM9"/>
<dbReference type="EMBL" id="CAIF01000047">
    <property type="protein sequence ID" value="CCH42455.1"/>
    <property type="molecule type" value="Genomic_DNA"/>
</dbReference>
<feature type="compositionally biased region" description="Polar residues" evidence="1">
    <location>
        <begin position="57"/>
        <end position="71"/>
    </location>
</feature>
<dbReference type="HOGENOM" id="CLU_1826806_0_0_1"/>
<feature type="compositionally biased region" description="Polar residues" evidence="1">
    <location>
        <begin position="17"/>
        <end position="38"/>
    </location>
</feature>
<proteinExistence type="predicted"/>
<comment type="caution">
    <text evidence="2">The sequence shown here is derived from an EMBL/GenBank/DDBJ whole genome shotgun (WGS) entry which is preliminary data.</text>
</comment>
<evidence type="ECO:0000313" key="3">
    <source>
        <dbReference type="Proteomes" id="UP000009328"/>
    </source>
</evidence>
<evidence type="ECO:0000256" key="1">
    <source>
        <dbReference type="SAM" id="MobiDB-lite"/>
    </source>
</evidence>
<organism evidence="2 3">
    <name type="scientific">Wickerhamomyces ciferrii (strain ATCC 14091 / BCRC 22168 / CBS 111 / JCM 3599 / NBRC 0793 / NRRL Y-1031 F-60-10)</name>
    <name type="common">Yeast</name>
    <name type="synonym">Pichia ciferrii</name>
    <dbReference type="NCBI Taxonomy" id="1206466"/>
    <lineage>
        <taxon>Eukaryota</taxon>
        <taxon>Fungi</taxon>
        <taxon>Dikarya</taxon>
        <taxon>Ascomycota</taxon>
        <taxon>Saccharomycotina</taxon>
        <taxon>Saccharomycetes</taxon>
        <taxon>Phaffomycetales</taxon>
        <taxon>Wickerhamomycetaceae</taxon>
        <taxon>Wickerhamomyces</taxon>
    </lineage>
</organism>
<sequence>MDGDAGQPQDQEDQPPVYTSDQESQSQSNQHSIESPRNSNEDQPKDQLPSYEAATVDSGTTEVESQNIQPVTPNPIEPRVIHQSPQPIQNPESVQLHPLQQEPENNQRSGQYNQNNHNNNNNEDRSGLYLLIFCLVILFVL</sequence>
<reference evidence="2 3" key="1">
    <citation type="journal article" date="2012" name="Eukaryot. Cell">
        <title>Draft genome sequence of Wickerhamomyces ciferrii NRRL Y-1031 F-60-10.</title>
        <authorList>
            <person name="Schneider J."/>
            <person name="Andrea H."/>
            <person name="Blom J."/>
            <person name="Jaenicke S."/>
            <person name="Ruckert C."/>
            <person name="Schorsch C."/>
            <person name="Szczepanowski R."/>
            <person name="Farwick M."/>
            <person name="Goesmann A."/>
            <person name="Puhler A."/>
            <person name="Schaffer S."/>
            <person name="Tauch A."/>
            <person name="Kohler T."/>
            <person name="Brinkrolf K."/>
        </authorList>
    </citation>
    <scope>NUCLEOTIDE SEQUENCE [LARGE SCALE GENOMIC DNA]</scope>
    <source>
        <strain evidence="3">ATCC 14091 / BCRC 22168 / CBS 111 / JCM 3599 / NBRC 0793 / NRRL Y-1031 F-60-10</strain>
    </source>
</reference>
<dbReference type="Proteomes" id="UP000009328">
    <property type="component" value="Unassembled WGS sequence"/>
</dbReference>
<dbReference type="InParanoid" id="K0KBM9"/>
<keyword evidence="3" id="KW-1185">Reference proteome</keyword>
<accession>K0KBM9</accession>
<gene>
    <name evidence="2" type="ORF">BN7_2000</name>
</gene>
<feature type="compositionally biased region" description="Polar residues" evidence="1">
    <location>
        <begin position="83"/>
        <end position="93"/>
    </location>
</feature>
<feature type="compositionally biased region" description="Polar residues" evidence="1">
    <location>
        <begin position="102"/>
        <end position="112"/>
    </location>
</feature>
<evidence type="ECO:0000313" key="2">
    <source>
        <dbReference type="EMBL" id="CCH42455.1"/>
    </source>
</evidence>
<feature type="region of interest" description="Disordered" evidence="1">
    <location>
        <begin position="1"/>
        <end position="124"/>
    </location>
</feature>